<keyword evidence="1" id="KW-0677">Repeat</keyword>
<dbReference type="Pfam" id="PF00515">
    <property type="entry name" value="TPR_1"/>
    <property type="match status" value="1"/>
</dbReference>
<evidence type="ECO:0000313" key="4">
    <source>
        <dbReference type="EMBL" id="CAF1276905.1"/>
    </source>
</evidence>
<gene>
    <name evidence="4" type="ORF">JYZ213_LOCUS31008</name>
    <name evidence="5" type="ORF">OXD698_LOCUS35665</name>
</gene>
<name>A0A815BZ68_9BILA</name>
<sequence length="527" mass="61557">MKLRMINYDDSIRNELRSWLEEDIEQETSLITLSRVLLFKGDYGKSEKYNKIFLKQLPFDDPNRAAICNNLGYTYLKMNKFADALDYLNTSIDLYLKPNAYNYILNLNDNLACAYNNKGLVLMYQGEFTRALECTEKSLELRQDNSTLDKKRRDRLAVERSYCHENLGLLYKDMTNYDLSLYHLQKTLDIRNEKLPSNHYLTAQIYNNLSRVYLLMNKFSLKTFEYMEQALIKQIQSLPDDHPHRGSMYSTLGEAYYNQAQYSLAFSNFERALHIYQSVRTRNPLLEAVAFSNMGSVMKAQEDFDGALTTFLQALAIIEHEKPHHPDVVRCLVNIGSAYRGNNDRHNAMIYFDRGLKFCQSYLTEDSQMTAVCSSSLASVLNENEYDLAMEYCQRAITIYEHIGLPNHPSVVGCHKQRGHLYRQRGDPHSALTCYEKALFHCREASLSQRHSLWVQIYTSCAYEYNSIHDYHRELEGYEHALQHMPNDSLELPRIHKVMTSCRKRIIEADVRQTIMYILDKITTLIE</sequence>
<dbReference type="SUPFAM" id="SSF48452">
    <property type="entry name" value="TPR-like"/>
    <property type="match status" value="2"/>
</dbReference>
<keyword evidence="2 3" id="KW-0802">TPR repeat</keyword>
<dbReference type="Gene3D" id="1.25.40.10">
    <property type="entry name" value="Tetratricopeptide repeat domain"/>
    <property type="match status" value="4"/>
</dbReference>
<dbReference type="PROSITE" id="PS50005">
    <property type="entry name" value="TPR"/>
    <property type="match status" value="3"/>
</dbReference>
<dbReference type="AlphaFoldDB" id="A0A815BZ68"/>
<proteinExistence type="predicted"/>
<dbReference type="Proteomes" id="UP000663844">
    <property type="component" value="Unassembled WGS sequence"/>
</dbReference>
<dbReference type="Pfam" id="PF13424">
    <property type="entry name" value="TPR_12"/>
    <property type="match status" value="3"/>
</dbReference>
<dbReference type="InterPro" id="IPR011990">
    <property type="entry name" value="TPR-like_helical_dom_sf"/>
</dbReference>
<protein>
    <submittedName>
        <fullName evidence="4">Uncharacterized protein</fullName>
    </submittedName>
</protein>
<organism evidence="4 6">
    <name type="scientific">Adineta steineri</name>
    <dbReference type="NCBI Taxonomy" id="433720"/>
    <lineage>
        <taxon>Eukaryota</taxon>
        <taxon>Metazoa</taxon>
        <taxon>Spiralia</taxon>
        <taxon>Gnathifera</taxon>
        <taxon>Rotifera</taxon>
        <taxon>Eurotatoria</taxon>
        <taxon>Bdelloidea</taxon>
        <taxon>Adinetida</taxon>
        <taxon>Adinetidae</taxon>
        <taxon>Adineta</taxon>
    </lineage>
</organism>
<dbReference type="Pfam" id="PF13374">
    <property type="entry name" value="TPR_10"/>
    <property type="match status" value="1"/>
</dbReference>
<evidence type="ECO:0000313" key="5">
    <source>
        <dbReference type="EMBL" id="CAF4105797.1"/>
    </source>
</evidence>
<dbReference type="EMBL" id="CAJNOG010000511">
    <property type="protein sequence ID" value="CAF1276905.1"/>
    <property type="molecule type" value="Genomic_DNA"/>
</dbReference>
<dbReference type="SMART" id="SM00028">
    <property type="entry name" value="TPR"/>
    <property type="match status" value="9"/>
</dbReference>
<evidence type="ECO:0000313" key="6">
    <source>
        <dbReference type="Proteomes" id="UP000663845"/>
    </source>
</evidence>
<evidence type="ECO:0000256" key="1">
    <source>
        <dbReference type="ARBA" id="ARBA00022737"/>
    </source>
</evidence>
<accession>A0A815BZ68</accession>
<reference evidence="4" key="1">
    <citation type="submission" date="2021-02" db="EMBL/GenBank/DDBJ databases">
        <authorList>
            <person name="Nowell W R."/>
        </authorList>
    </citation>
    <scope>NUCLEOTIDE SEQUENCE</scope>
</reference>
<feature type="repeat" description="TPR" evidence="3">
    <location>
        <begin position="112"/>
        <end position="145"/>
    </location>
</feature>
<evidence type="ECO:0000256" key="2">
    <source>
        <dbReference type="ARBA" id="ARBA00022803"/>
    </source>
</evidence>
<evidence type="ECO:0000256" key="3">
    <source>
        <dbReference type="PROSITE-ProRule" id="PRU00339"/>
    </source>
</evidence>
<comment type="caution">
    <text evidence="4">The sequence shown here is derived from an EMBL/GenBank/DDBJ whole genome shotgun (WGS) entry which is preliminary data.</text>
</comment>
<feature type="repeat" description="TPR" evidence="3">
    <location>
        <begin position="246"/>
        <end position="279"/>
    </location>
</feature>
<dbReference type="EMBL" id="CAJOAZ010005591">
    <property type="protein sequence ID" value="CAF4105797.1"/>
    <property type="molecule type" value="Genomic_DNA"/>
</dbReference>
<feature type="repeat" description="TPR" evidence="3">
    <location>
        <begin position="288"/>
        <end position="321"/>
    </location>
</feature>
<dbReference type="Pfam" id="PF13181">
    <property type="entry name" value="TPR_8"/>
    <property type="match status" value="1"/>
</dbReference>
<dbReference type="InterPro" id="IPR019734">
    <property type="entry name" value="TPR_rpt"/>
</dbReference>
<dbReference type="PANTHER" id="PTHR45641:SF19">
    <property type="entry name" value="NEPHROCYSTIN-3"/>
    <property type="match status" value="1"/>
</dbReference>
<dbReference type="Proteomes" id="UP000663845">
    <property type="component" value="Unassembled WGS sequence"/>
</dbReference>
<dbReference type="PANTHER" id="PTHR45641">
    <property type="entry name" value="TETRATRICOPEPTIDE REPEAT PROTEIN (AFU_ORTHOLOGUE AFUA_6G03870)"/>
    <property type="match status" value="1"/>
</dbReference>